<keyword evidence="9" id="KW-1185">Reference proteome</keyword>
<keyword evidence="3 6" id="KW-0812">Transmembrane</keyword>
<keyword evidence="2" id="KW-1003">Cell membrane</keyword>
<keyword evidence="5 6" id="KW-0472">Membrane</keyword>
<dbReference type="RefSeq" id="WP_115585436.1">
    <property type="nucleotide sequence ID" value="NZ_CP025544.1"/>
</dbReference>
<protein>
    <submittedName>
        <fullName evidence="8">EamA family transporter</fullName>
    </submittedName>
</protein>
<feature type="transmembrane region" description="Helical" evidence="6">
    <location>
        <begin position="120"/>
        <end position="137"/>
    </location>
</feature>
<dbReference type="Proteomes" id="UP000254834">
    <property type="component" value="Chromosome"/>
</dbReference>
<reference evidence="8 9" key="1">
    <citation type="submission" date="2017-12" db="EMBL/GenBank/DDBJ databases">
        <title>Chromulinavorax destructans is a abundant pathogen of dominant heterotrophic picoflagllates.</title>
        <authorList>
            <person name="Deeg C.M."/>
            <person name="Zimmer M."/>
            <person name="Suttle C.A."/>
        </authorList>
    </citation>
    <scope>NUCLEOTIDE SEQUENCE [LARGE SCALE GENOMIC DNA]</scope>
    <source>
        <strain evidence="8 9">SeV1</strain>
    </source>
</reference>
<dbReference type="InterPro" id="IPR050638">
    <property type="entry name" value="AA-Vitamin_Transporters"/>
</dbReference>
<evidence type="ECO:0000313" key="8">
    <source>
        <dbReference type="EMBL" id="AXK60421.1"/>
    </source>
</evidence>
<dbReference type="InterPro" id="IPR037185">
    <property type="entry name" value="EmrE-like"/>
</dbReference>
<feature type="transmembrane region" description="Helical" evidence="6">
    <location>
        <begin position="274"/>
        <end position="293"/>
    </location>
</feature>
<name>A0A345ZAV4_9BACT</name>
<feature type="transmembrane region" description="Helical" evidence="6">
    <location>
        <begin position="95"/>
        <end position="113"/>
    </location>
</feature>
<evidence type="ECO:0000256" key="2">
    <source>
        <dbReference type="ARBA" id="ARBA00022475"/>
    </source>
</evidence>
<evidence type="ECO:0000256" key="3">
    <source>
        <dbReference type="ARBA" id="ARBA00022692"/>
    </source>
</evidence>
<evidence type="ECO:0000313" key="9">
    <source>
        <dbReference type="Proteomes" id="UP000254834"/>
    </source>
</evidence>
<feature type="transmembrane region" description="Helical" evidence="6">
    <location>
        <begin position="149"/>
        <end position="173"/>
    </location>
</feature>
<evidence type="ECO:0000256" key="4">
    <source>
        <dbReference type="ARBA" id="ARBA00022989"/>
    </source>
</evidence>
<dbReference type="SUPFAM" id="SSF103481">
    <property type="entry name" value="Multidrug resistance efflux transporter EmrE"/>
    <property type="match status" value="2"/>
</dbReference>
<evidence type="ECO:0000256" key="1">
    <source>
        <dbReference type="ARBA" id="ARBA00004651"/>
    </source>
</evidence>
<feature type="transmembrane region" description="Helical" evidence="6">
    <location>
        <begin position="66"/>
        <end position="89"/>
    </location>
</feature>
<proteinExistence type="predicted"/>
<dbReference type="Pfam" id="PF00892">
    <property type="entry name" value="EamA"/>
    <property type="match status" value="2"/>
</dbReference>
<feature type="domain" description="EamA" evidence="7">
    <location>
        <begin position="155"/>
        <end position="292"/>
    </location>
</feature>
<feature type="transmembrane region" description="Helical" evidence="6">
    <location>
        <begin position="216"/>
        <end position="234"/>
    </location>
</feature>
<evidence type="ECO:0000259" key="7">
    <source>
        <dbReference type="Pfam" id="PF00892"/>
    </source>
</evidence>
<dbReference type="KEGG" id="cdes:C0J27_01505"/>
<evidence type="ECO:0000256" key="5">
    <source>
        <dbReference type="ARBA" id="ARBA00023136"/>
    </source>
</evidence>
<dbReference type="PANTHER" id="PTHR32322">
    <property type="entry name" value="INNER MEMBRANE TRANSPORTER"/>
    <property type="match status" value="1"/>
</dbReference>
<dbReference type="OrthoDB" id="9812547at2"/>
<dbReference type="AlphaFoldDB" id="A0A345ZAV4"/>
<dbReference type="PANTHER" id="PTHR32322:SF18">
    <property type="entry name" value="S-ADENOSYLMETHIONINE_S-ADENOSYLHOMOCYSTEINE TRANSPORTER"/>
    <property type="match status" value="1"/>
</dbReference>
<sequence length="304" mass="34443">MFLLILLNLLYASTFLFTKIGMNFSQPVFMTGVRMLIGGIISLCIYKQFYYRRTDISSITKKQWILIGCLSFTNIYLCNILEVWGLQYLSVGKAAFFYNLSPFFSALFAYFLFSEYMTWQKWLGLSLGFLGFLPIFMEPGSVVDTTMKIGFFSLADVAMLGAAIVSILGWTIMRLLLKQKSFSAFLLNGITMTSGSLLCFLHALCFESQPFVQPGMMYSFIQVALLIALFKHVIANNLNAYLLTKYTTTLIAFFSFTASLFAALFGILFLGESISGYFIMSVVCVFTGLMIFYQEELRQGYITK</sequence>
<feature type="transmembrane region" description="Helical" evidence="6">
    <location>
        <begin position="185"/>
        <end position="204"/>
    </location>
</feature>
<comment type="subcellular location">
    <subcellularLocation>
        <location evidence="1">Cell membrane</location>
        <topology evidence="1">Multi-pass membrane protein</topology>
    </subcellularLocation>
</comment>
<dbReference type="GO" id="GO:0005886">
    <property type="term" value="C:plasma membrane"/>
    <property type="evidence" value="ECO:0007669"/>
    <property type="project" value="UniProtKB-SubCell"/>
</dbReference>
<accession>A0A345ZAV4</accession>
<keyword evidence="4 6" id="KW-1133">Transmembrane helix</keyword>
<gene>
    <name evidence="8" type="ORF">C0J27_01505</name>
</gene>
<feature type="domain" description="EamA" evidence="7">
    <location>
        <begin position="2"/>
        <end position="135"/>
    </location>
</feature>
<feature type="transmembrane region" description="Helical" evidence="6">
    <location>
        <begin position="28"/>
        <end position="46"/>
    </location>
</feature>
<feature type="transmembrane region" description="Helical" evidence="6">
    <location>
        <begin position="246"/>
        <end position="268"/>
    </location>
</feature>
<dbReference type="EMBL" id="CP025544">
    <property type="protein sequence ID" value="AXK60421.1"/>
    <property type="molecule type" value="Genomic_DNA"/>
</dbReference>
<organism evidence="8 9">
    <name type="scientific">Candidatus Chromulinivorax destructor</name>
    <dbReference type="NCBI Taxonomy" id="2066483"/>
    <lineage>
        <taxon>Bacteria</taxon>
        <taxon>Candidatus Babelota</taxon>
        <taxon>Candidatus Babeliae</taxon>
        <taxon>Candidatus Babeliales</taxon>
        <taxon>Candidatus Chromulinivoraceae</taxon>
        <taxon>Candidatus Chromulinivorax</taxon>
    </lineage>
</organism>
<dbReference type="InterPro" id="IPR000620">
    <property type="entry name" value="EamA_dom"/>
</dbReference>
<evidence type="ECO:0000256" key="6">
    <source>
        <dbReference type="SAM" id="Phobius"/>
    </source>
</evidence>